<sequence>MLTGGSWWIRSASGNITLVIRSRLSEMSTLYKSQPGRPTGLGLSVRRQWYCKTRISSFVVRLSWDSVLTVKSFLSLLSLISATSRGCRRPTTT</sequence>
<name>X0HSM0_FUSOX</name>
<gene>
    <name evidence="1" type="ORF">FOPG_19546</name>
</gene>
<reference evidence="1" key="1">
    <citation type="submission" date="2011-11" db="EMBL/GenBank/DDBJ databases">
        <title>The Genome Sequence of Fusarium oxysporum PHW808.</title>
        <authorList>
            <consortium name="The Broad Institute Genome Sequencing Platform"/>
            <person name="Ma L.-J."/>
            <person name="Gale L.R."/>
            <person name="Schwartz D.C."/>
            <person name="Zhou S."/>
            <person name="Corby-Kistler H."/>
            <person name="Young S.K."/>
            <person name="Zeng Q."/>
            <person name="Gargeya S."/>
            <person name="Fitzgerald M."/>
            <person name="Haas B."/>
            <person name="Abouelleil A."/>
            <person name="Alvarado L."/>
            <person name="Arachchi H.M."/>
            <person name="Berlin A."/>
            <person name="Brown A."/>
            <person name="Chapman S.B."/>
            <person name="Chen Z."/>
            <person name="Dunbar C."/>
            <person name="Freedman E."/>
            <person name="Gearin G."/>
            <person name="Goldberg J."/>
            <person name="Griggs A."/>
            <person name="Gujja S."/>
            <person name="Heiman D."/>
            <person name="Howarth C."/>
            <person name="Larson L."/>
            <person name="Lui A."/>
            <person name="MacDonald P.J.P."/>
            <person name="Montmayeur A."/>
            <person name="Murphy C."/>
            <person name="Neiman D."/>
            <person name="Pearson M."/>
            <person name="Priest M."/>
            <person name="Roberts A."/>
            <person name="Saif S."/>
            <person name="Shea T."/>
            <person name="Shenoy N."/>
            <person name="Sisk P."/>
            <person name="Stolte C."/>
            <person name="Sykes S."/>
            <person name="Wortman J."/>
            <person name="Nusbaum C."/>
            <person name="Birren B."/>
        </authorList>
    </citation>
    <scope>NUCLEOTIDE SEQUENCE [LARGE SCALE GENOMIC DNA]</scope>
    <source>
        <strain evidence="1">54008</strain>
    </source>
</reference>
<dbReference type="AlphaFoldDB" id="X0HSM0"/>
<dbReference type="Proteomes" id="UP000030676">
    <property type="component" value="Unassembled WGS sequence"/>
</dbReference>
<dbReference type="HOGENOM" id="CLU_2399776_0_0_1"/>
<evidence type="ECO:0000313" key="1">
    <source>
        <dbReference type="EMBL" id="EXL64184.1"/>
    </source>
</evidence>
<accession>X0HSM0</accession>
<reference evidence="1" key="2">
    <citation type="submission" date="2014-03" db="EMBL/GenBank/DDBJ databases">
        <title>The Genome Annotation of Fusarium oxysporum PHW808.</title>
        <authorList>
            <consortium name="The Broad Institute Genomics Platform"/>
            <person name="Ma L.-J."/>
            <person name="Corby-Kistler H."/>
            <person name="Broz K."/>
            <person name="Gale L.R."/>
            <person name="Jonkers W."/>
            <person name="O'Donnell K."/>
            <person name="Ploetz R."/>
            <person name="Steinberg C."/>
            <person name="Schwartz D.C."/>
            <person name="VanEtten H."/>
            <person name="Zhou S."/>
            <person name="Young S.K."/>
            <person name="Zeng Q."/>
            <person name="Gargeya S."/>
            <person name="Fitzgerald M."/>
            <person name="Abouelleil A."/>
            <person name="Alvarado L."/>
            <person name="Chapman S.B."/>
            <person name="Gainer-Dewar J."/>
            <person name="Goldberg J."/>
            <person name="Griggs A."/>
            <person name="Gujja S."/>
            <person name="Hansen M."/>
            <person name="Howarth C."/>
            <person name="Imamovic A."/>
            <person name="Ireland A."/>
            <person name="Larimer J."/>
            <person name="McCowan C."/>
            <person name="Murphy C."/>
            <person name="Pearson M."/>
            <person name="Poon T.W."/>
            <person name="Priest M."/>
            <person name="Roberts A."/>
            <person name="Saif S."/>
            <person name="Shea T."/>
            <person name="Sykes S."/>
            <person name="Wortman J."/>
            <person name="Nusbaum C."/>
            <person name="Birren B."/>
        </authorList>
    </citation>
    <scope>NUCLEOTIDE SEQUENCE</scope>
    <source>
        <strain evidence="1">54008</strain>
    </source>
</reference>
<organism evidence="1">
    <name type="scientific">Fusarium oxysporum f. sp. conglutinans race 2 54008</name>
    <dbReference type="NCBI Taxonomy" id="1089457"/>
    <lineage>
        <taxon>Eukaryota</taxon>
        <taxon>Fungi</taxon>
        <taxon>Dikarya</taxon>
        <taxon>Ascomycota</taxon>
        <taxon>Pezizomycotina</taxon>
        <taxon>Sordariomycetes</taxon>
        <taxon>Hypocreomycetidae</taxon>
        <taxon>Hypocreales</taxon>
        <taxon>Nectriaceae</taxon>
        <taxon>Fusarium</taxon>
        <taxon>Fusarium oxysporum species complex</taxon>
    </lineage>
</organism>
<proteinExistence type="predicted"/>
<protein>
    <submittedName>
        <fullName evidence="1">Uncharacterized protein</fullName>
    </submittedName>
</protein>
<dbReference type="EMBL" id="KK034283">
    <property type="protein sequence ID" value="EXL64184.1"/>
    <property type="molecule type" value="Genomic_DNA"/>
</dbReference>